<evidence type="ECO:0000313" key="8">
    <source>
        <dbReference type="Proteomes" id="UP000030687"/>
    </source>
</evidence>
<dbReference type="eggNOG" id="ENOG502QVXJ">
    <property type="taxonomic scope" value="Eukaryota"/>
</dbReference>
<keyword evidence="4" id="KW-1133">Transmembrane helix</keyword>
<keyword evidence="3" id="KW-0732">Signal</keyword>
<dbReference type="InParanoid" id="V4TMF4"/>
<evidence type="ECO:0000259" key="6">
    <source>
        <dbReference type="Pfam" id="PF12819"/>
    </source>
</evidence>
<keyword evidence="5" id="KW-0472">Membrane</keyword>
<gene>
    <name evidence="7" type="ORF">CICLE_v10023435mg</name>
</gene>
<dbReference type="Proteomes" id="UP000030687">
    <property type="component" value="Unassembled WGS sequence"/>
</dbReference>
<name>V4TMF4_CITCL</name>
<dbReference type="Gramene" id="ESR54607">
    <property type="protein sequence ID" value="ESR54607"/>
    <property type="gene ID" value="CICLE_v10023435mg"/>
</dbReference>
<protein>
    <recommendedName>
        <fullName evidence="6">Malectin-like domain-containing protein</fullName>
    </recommendedName>
</protein>
<dbReference type="InterPro" id="IPR024788">
    <property type="entry name" value="Malectin-like_Carb-bd_dom"/>
</dbReference>
<comment type="subcellular location">
    <subcellularLocation>
        <location evidence="1">Membrane</location>
        <topology evidence="1">Single-pass membrane protein</topology>
    </subcellularLocation>
</comment>
<keyword evidence="8" id="KW-1185">Reference proteome</keyword>
<dbReference type="PANTHER" id="PTHR45631">
    <property type="entry name" value="OS07G0107800 PROTEIN-RELATED"/>
    <property type="match status" value="1"/>
</dbReference>
<dbReference type="Gene3D" id="3.80.10.10">
    <property type="entry name" value="Ribonuclease Inhibitor"/>
    <property type="match status" value="1"/>
</dbReference>
<evidence type="ECO:0000256" key="4">
    <source>
        <dbReference type="ARBA" id="ARBA00022989"/>
    </source>
</evidence>
<evidence type="ECO:0000256" key="2">
    <source>
        <dbReference type="ARBA" id="ARBA00022692"/>
    </source>
</evidence>
<organism evidence="7 8">
    <name type="scientific">Citrus clementina</name>
    <name type="common">Clementine</name>
    <name type="synonym">Citrus deliciosa x Citrus sinensis</name>
    <dbReference type="NCBI Taxonomy" id="85681"/>
    <lineage>
        <taxon>Eukaryota</taxon>
        <taxon>Viridiplantae</taxon>
        <taxon>Streptophyta</taxon>
        <taxon>Embryophyta</taxon>
        <taxon>Tracheophyta</taxon>
        <taxon>Spermatophyta</taxon>
        <taxon>Magnoliopsida</taxon>
        <taxon>eudicotyledons</taxon>
        <taxon>Gunneridae</taxon>
        <taxon>Pentapetalae</taxon>
        <taxon>rosids</taxon>
        <taxon>malvids</taxon>
        <taxon>Sapindales</taxon>
        <taxon>Rutaceae</taxon>
        <taxon>Aurantioideae</taxon>
        <taxon>Citrus</taxon>
    </lineage>
</organism>
<sequence>MLELRTNNDPPETVLKNAVVSLSTSEIIVLLTDLSEKPTPIYIATDFSEVLLLLNTTQKRSFQLCVNKPISDPIIPLFGSAPEAYVTNRIAFASTSFSIQATTYSTLPPLLNAMEIYTVSDRLTNGTNVNDVEGLAVLQSGLKVLQEWRGDPCLPSPYTWDWVQCSSDPIPRVTALNLANNRFNGTIPTKLSSNKKLKLV</sequence>
<feature type="domain" description="Malectin-like" evidence="6">
    <location>
        <begin position="6"/>
        <end position="119"/>
    </location>
</feature>
<evidence type="ECO:0000256" key="3">
    <source>
        <dbReference type="ARBA" id="ARBA00022729"/>
    </source>
</evidence>
<evidence type="ECO:0000256" key="1">
    <source>
        <dbReference type="ARBA" id="ARBA00004167"/>
    </source>
</evidence>
<dbReference type="PANTHER" id="PTHR45631:SF44">
    <property type="entry name" value="CARBOHYDRATE-BINDING PROTEIN OF THE ER PROTEIN"/>
    <property type="match status" value="1"/>
</dbReference>
<reference evidence="7 8" key="1">
    <citation type="submission" date="2013-10" db="EMBL/GenBank/DDBJ databases">
        <authorList>
            <consortium name="International Citrus Genome Consortium"/>
            <person name="Jenkins J."/>
            <person name="Schmutz J."/>
            <person name="Prochnik S."/>
            <person name="Rokhsar D."/>
            <person name="Gmitter F."/>
            <person name="Ollitrault P."/>
            <person name="Machado M."/>
            <person name="Talon M."/>
            <person name="Wincker P."/>
            <person name="Jaillon O."/>
            <person name="Morgante M."/>
        </authorList>
    </citation>
    <scope>NUCLEOTIDE SEQUENCE</scope>
    <source>
        <strain evidence="8">cv. Clemenules</strain>
    </source>
</reference>
<dbReference type="InterPro" id="IPR032675">
    <property type="entry name" value="LRR_dom_sf"/>
</dbReference>
<evidence type="ECO:0000256" key="5">
    <source>
        <dbReference type="ARBA" id="ARBA00023136"/>
    </source>
</evidence>
<dbReference type="KEGG" id="cic:CICLE_v10023435mg"/>
<dbReference type="EMBL" id="KI536661">
    <property type="protein sequence ID" value="ESR54607.1"/>
    <property type="molecule type" value="Genomic_DNA"/>
</dbReference>
<dbReference type="GO" id="GO:0016020">
    <property type="term" value="C:membrane"/>
    <property type="evidence" value="ECO:0007669"/>
    <property type="project" value="UniProtKB-SubCell"/>
</dbReference>
<keyword evidence="2" id="KW-0812">Transmembrane</keyword>
<accession>V4TMF4</accession>
<dbReference type="AlphaFoldDB" id="V4TMF4"/>
<proteinExistence type="predicted"/>
<dbReference type="Pfam" id="PF12819">
    <property type="entry name" value="Malectin_like"/>
    <property type="match status" value="1"/>
</dbReference>
<dbReference type="STRING" id="85681.V4TMF4"/>
<evidence type="ECO:0000313" key="7">
    <source>
        <dbReference type="EMBL" id="ESR54607.1"/>
    </source>
</evidence>